<organism evidence="1 2">
    <name type="scientific">Vibrio parahaemolyticus</name>
    <dbReference type="NCBI Taxonomy" id="670"/>
    <lineage>
        <taxon>Bacteria</taxon>
        <taxon>Pseudomonadati</taxon>
        <taxon>Pseudomonadota</taxon>
        <taxon>Gammaproteobacteria</taxon>
        <taxon>Vibrionales</taxon>
        <taxon>Vibrionaceae</taxon>
        <taxon>Vibrio</taxon>
    </lineage>
</organism>
<gene>
    <name evidence="1" type="ORF">IB292_02315</name>
</gene>
<accession>A0A9Q3YHI5</accession>
<evidence type="ECO:0000313" key="2">
    <source>
        <dbReference type="Proteomes" id="UP000726777"/>
    </source>
</evidence>
<protein>
    <recommendedName>
        <fullName evidence="3">Lipoprotein</fullName>
    </recommendedName>
</protein>
<dbReference type="AlphaFoldDB" id="A0A9Q3YHI5"/>
<proteinExistence type="predicted"/>
<reference evidence="1" key="1">
    <citation type="submission" date="2020-09" db="EMBL/GenBank/DDBJ databases">
        <title>Genome sequence of Vibrio parahaemolyticus isolates.</title>
        <authorList>
            <person name="Hammerl J.A."/>
            <person name="Strauch E."/>
        </authorList>
    </citation>
    <scope>NUCLEOTIDE SEQUENCE</scope>
    <source>
        <strain evidence="1">17-VB00146</strain>
    </source>
</reference>
<name>A0A9Q3YHI5_VIBPH</name>
<evidence type="ECO:0000313" key="1">
    <source>
        <dbReference type="EMBL" id="MCC3803863.1"/>
    </source>
</evidence>
<comment type="caution">
    <text evidence="1">The sequence shown here is derived from an EMBL/GenBank/DDBJ whole genome shotgun (WGS) entry which is preliminary data.</text>
</comment>
<sequence length="231" mass="26139">MPLSPRDLKGFTLVKNVATTILVSTFLIGCDEAAISKNYKSLSYKTSVTLEKFTEHSRAALFGQFDVSKNMLADAILYYHFNRSREHQCEVGLSGLKVSFTDSDHIVAIVDDNGVKTPLHLLRTHYIFYGYILRGVSNDGKYLLRGAIQHQRNGNYHFHIDYLLRNDGKYLATSQSELCEKKLTSTEPYQMGAISSGKLIRATAIKLDDKSWMYANRADKWPIQPTSTDND</sequence>
<dbReference type="RefSeq" id="WP_228085537.1">
    <property type="nucleotide sequence ID" value="NZ_JACVHL010000002.1"/>
</dbReference>
<dbReference type="Proteomes" id="UP000726777">
    <property type="component" value="Unassembled WGS sequence"/>
</dbReference>
<dbReference type="EMBL" id="JACVHL010000002">
    <property type="protein sequence ID" value="MCC3803863.1"/>
    <property type="molecule type" value="Genomic_DNA"/>
</dbReference>
<evidence type="ECO:0008006" key="3">
    <source>
        <dbReference type="Google" id="ProtNLM"/>
    </source>
</evidence>
<dbReference type="PROSITE" id="PS51257">
    <property type="entry name" value="PROKAR_LIPOPROTEIN"/>
    <property type="match status" value="1"/>
</dbReference>